<accession>A0A915IQK7</accession>
<dbReference type="Gene3D" id="1.10.10.60">
    <property type="entry name" value="Homeodomain-like"/>
    <property type="match status" value="1"/>
</dbReference>
<dbReference type="OMA" id="NGFCAND"/>
<dbReference type="Pfam" id="PF03221">
    <property type="entry name" value="HTH_Tnp_Tc5"/>
    <property type="match status" value="1"/>
</dbReference>
<name>A0A915IQK7_ROMCU</name>
<evidence type="ECO:0000256" key="1">
    <source>
        <dbReference type="ARBA" id="ARBA00023125"/>
    </source>
</evidence>
<keyword evidence="3" id="KW-1185">Reference proteome</keyword>
<dbReference type="InterPro" id="IPR006600">
    <property type="entry name" value="HTH_CenpB_DNA-bd_dom"/>
</dbReference>
<keyword evidence="1" id="KW-0238">DNA-binding</keyword>
<feature type="domain" description="HTH CENPB-type" evidence="2">
    <location>
        <begin position="21"/>
        <end position="52"/>
    </location>
</feature>
<dbReference type="AlphaFoldDB" id="A0A915IQK7"/>
<sequence length="159" mass="18673">MNTCANGFCANDSFLYISYRKANEFVQRLDKHDFKCNTGWLDCFKTRHLIVFEKICGEANSVTEAHFGDWYSTILPALLIDYKPRDVYNADETGLFWRLLPDKTLTFKRDKFKHCTYAKSEYSSLTLSPVIVHRVGIELMFVAQTKQFNIRNWFRKSSN</sequence>
<proteinExistence type="predicted"/>
<evidence type="ECO:0000259" key="2">
    <source>
        <dbReference type="Pfam" id="PF03221"/>
    </source>
</evidence>
<organism evidence="3 4">
    <name type="scientific">Romanomermis culicivorax</name>
    <name type="common">Nematode worm</name>
    <dbReference type="NCBI Taxonomy" id="13658"/>
    <lineage>
        <taxon>Eukaryota</taxon>
        <taxon>Metazoa</taxon>
        <taxon>Ecdysozoa</taxon>
        <taxon>Nematoda</taxon>
        <taxon>Enoplea</taxon>
        <taxon>Dorylaimia</taxon>
        <taxon>Mermithida</taxon>
        <taxon>Mermithoidea</taxon>
        <taxon>Mermithidae</taxon>
        <taxon>Romanomermis</taxon>
    </lineage>
</organism>
<dbReference type="GO" id="GO:0003677">
    <property type="term" value="F:DNA binding"/>
    <property type="evidence" value="ECO:0007669"/>
    <property type="project" value="UniProtKB-KW"/>
</dbReference>
<dbReference type="WBParaSite" id="nRc.2.0.1.t16155-RA">
    <property type="protein sequence ID" value="nRc.2.0.1.t16155-RA"/>
    <property type="gene ID" value="nRc.2.0.1.g16155"/>
</dbReference>
<protein>
    <submittedName>
        <fullName evidence="4">HTH CENPB-type domain-containing protein</fullName>
    </submittedName>
</protein>
<dbReference type="Proteomes" id="UP000887565">
    <property type="component" value="Unplaced"/>
</dbReference>
<evidence type="ECO:0000313" key="4">
    <source>
        <dbReference type="WBParaSite" id="nRc.2.0.1.t16155-RA"/>
    </source>
</evidence>
<evidence type="ECO:0000313" key="3">
    <source>
        <dbReference type="Proteomes" id="UP000887565"/>
    </source>
</evidence>
<reference evidence="4" key="1">
    <citation type="submission" date="2022-11" db="UniProtKB">
        <authorList>
            <consortium name="WormBaseParasite"/>
        </authorList>
    </citation>
    <scope>IDENTIFICATION</scope>
</reference>